<gene>
    <name evidence="1" type="ORF">EmuJ_000351400</name>
</gene>
<evidence type="ECO:0000313" key="1">
    <source>
        <dbReference type="EMBL" id="CDS36419.1"/>
    </source>
</evidence>
<name>A0A068XW37_ECHMU</name>
<accession>A0A068XW37</accession>
<reference evidence="1" key="2">
    <citation type="submission" date="2015-11" db="EMBL/GenBank/DDBJ databases">
        <authorList>
            <person name="Zhang Y."/>
            <person name="Guo Z."/>
        </authorList>
    </citation>
    <scope>NUCLEOTIDE SEQUENCE</scope>
</reference>
<dbReference type="Proteomes" id="UP000017246">
    <property type="component" value="Unassembled WGS sequence"/>
</dbReference>
<dbReference type="OMA" id="NMQPAVE"/>
<sequence>MALLPVSVLSYGSTIESIIDSVLKDVPEYLITNGEQSQVESIESLVRSCPFSFYENLLNGEVTYTLSICINATKLIINPPTTLVDEVKIGKTKLDISMHLQRNMQPAVELELSAPVFEDAYFKKWFIYIPAEPFKDLIISEARKMLESEIQAFISALG</sequence>
<protein>
    <submittedName>
        <fullName evidence="1">Uncharacterized protein</fullName>
    </submittedName>
</protein>
<dbReference type="OrthoDB" id="6301656at2759"/>
<keyword evidence="2" id="KW-1185">Reference proteome</keyword>
<proteinExistence type="predicted"/>
<organism evidence="1 2">
    <name type="scientific">Echinococcus multilocularis</name>
    <name type="common">Fox tapeworm</name>
    <dbReference type="NCBI Taxonomy" id="6211"/>
    <lineage>
        <taxon>Eukaryota</taxon>
        <taxon>Metazoa</taxon>
        <taxon>Spiralia</taxon>
        <taxon>Lophotrochozoa</taxon>
        <taxon>Platyhelminthes</taxon>
        <taxon>Cestoda</taxon>
        <taxon>Eucestoda</taxon>
        <taxon>Cyclophyllidea</taxon>
        <taxon>Taeniidae</taxon>
        <taxon>Echinococcus</taxon>
    </lineage>
</organism>
<dbReference type="AlphaFoldDB" id="A0A068XW37"/>
<reference evidence="1" key="1">
    <citation type="journal article" date="2013" name="Nature">
        <title>The genomes of four tapeworm species reveal adaptations to parasitism.</title>
        <authorList>
            <person name="Tsai I.J."/>
            <person name="Zarowiecki M."/>
            <person name="Holroyd N."/>
            <person name="Garciarrubio A."/>
            <person name="Sanchez-Flores A."/>
            <person name="Brooks K.L."/>
            <person name="Tracey A."/>
            <person name="Bobes R.J."/>
            <person name="Fragoso G."/>
            <person name="Sciutto E."/>
            <person name="Aslett M."/>
            <person name="Beasley H."/>
            <person name="Bennett H.M."/>
            <person name="Cai J."/>
            <person name="Camicia F."/>
            <person name="Clark R."/>
            <person name="Cucher M."/>
            <person name="De Silva N."/>
            <person name="Day T.A."/>
            <person name="Deplazes P."/>
            <person name="Estrada K."/>
            <person name="Fernandez C."/>
            <person name="Holland P.W."/>
            <person name="Hou J."/>
            <person name="Hu S."/>
            <person name="Huckvale T."/>
            <person name="Hung S.S."/>
            <person name="Kamenetzky L."/>
            <person name="Keane J.A."/>
            <person name="Kiss F."/>
            <person name="Koziol U."/>
            <person name="Lambert O."/>
            <person name="Liu K."/>
            <person name="Luo X."/>
            <person name="Luo Y."/>
            <person name="Macchiaroli N."/>
            <person name="Nichol S."/>
            <person name="Paps J."/>
            <person name="Parkinson J."/>
            <person name="Pouchkina-Stantcheva N."/>
            <person name="Riddiford N."/>
            <person name="Rosenzvit M."/>
            <person name="Salinas G."/>
            <person name="Wasmuth J.D."/>
            <person name="Zamanian M."/>
            <person name="Zheng Y."/>
            <person name="Cai X."/>
            <person name="Soberon X."/>
            <person name="Olson P.D."/>
            <person name="Laclette J.P."/>
            <person name="Brehm K."/>
            <person name="Berriman M."/>
            <person name="Garciarrubio A."/>
            <person name="Bobes R.J."/>
            <person name="Fragoso G."/>
            <person name="Sanchez-Flores A."/>
            <person name="Estrada K."/>
            <person name="Cevallos M.A."/>
            <person name="Morett E."/>
            <person name="Gonzalez V."/>
            <person name="Portillo T."/>
            <person name="Ochoa-Leyva A."/>
            <person name="Jose M.V."/>
            <person name="Sciutto E."/>
            <person name="Landa A."/>
            <person name="Jimenez L."/>
            <person name="Valdes V."/>
            <person name="Carrero J.C."/>
            <person name="Larralde C."/>
            <person name="Morales-Montor J."/>
            <person name="Limon-Lason J."/>
            <person name="Soberon X."/>
            <person name="Laclette J.P."/>
        </authorList>
    </citation>
    <scope>NUCLEOTIDE SEQUENCE [LARGE SCALE GENOMIC DNA]</scope>
</reference>
<dbReference type="EMBL" id="LN902849">
    <property type="protein sequence ID" value="CDS36419.1"/>
    <property type="molecule type" value="Genomic_DNA"/>
</dbReference>
<evidence type="ECO:0000313" key="2">
    <source>
        <dbReference type="Proteomes" id="UP000017246"/>
    </source>
</evidence>